<organism evidence="1 2">
    <name type="scientific">Pluteus cervinus</name>
    <dbReference type="NCBI Taxonomy" id="181527"/>
    <lineage>
        <taxon>Eukaryota</taxon>
        <taxon>Fungi</taxon>
        <taxon>Dikarya</taxon>
        <taxon>Basidiomycota</taxon>
        <taxon>Agaricomycotina</taxon>
        <taxon>Agaricomycetes</taxon>
        <taxon>Agaricomycetidae</taxon>
        <taxon>Agaricales</taxon>
        <taxon>Pluteineae</taxon>
        <taxon>Pluteaceae</taxon>
        <taxon>Pluteus</taxon>
    </lineage>
</organism>
<dbReference type="Proteomes" id="UP000308600">
    <property type="component" value="Unassembled WGS sequence"/>
</dbReference>
<sequence length="433" mass="49909">MDSLALELLEGILYHVYEKLEPSELSITLRNCSLISHQWKEIAQPLLFLKLLPYGLLYDRVKLRDTLISYPHLRHLVKCIWIETGRSQSDGNPLIDLYHQIIPNPRHLVIQSGDIVESQSYKILCDLVSSSHLTVLSVYKVRRFPIGIFYQCACVRELHLYISNFSGFKRDGDGGLSGDNTLQPGLDHNRSTKRPHLLHLYFESAYDDDVLLMKWFLHPDCAFDISELKTFHFLDMSDETSSYDLARTLVQSVSSSLEDLALDPPTCFSREDCYSSLDYIRFDPLPHLRRFKLSLQQDNFPEGSLWPWTINFLSGLSYPERLEELELPCILTRYMPAKVNKNHGWEELDVLLTSSAPLAVDEPGRHRNFLNLKSVRFGVVTTSSYKRDRMRKFGEVLPSLLPRLQGLGLLKVSFSTIIGFVNDADCWYRTNSQ</sequence>
<gene>
    <name evidence="1" type="ORF">BDN72DRAFT_958507</name>
</gene>
<accession>A0ACD3AYS7</accession>
<protein>
    <submittedName>
        <fullName evidence="1">Uncharacterized protein</fullName>
    </submittedName>
</protein>
<dbReference type="EMBL" id="ML208306">
    <property type="protein sequence ID" value="TFK70890.1"/>
    <property type="molecule type" value="Genomic_DNA"/>
</dbReference>
<evidence type="ECO:0000313" key="2">
    <source>
        <dbReference type="Proteomes" id="UP000308600"/>
    </source>
</evidence>
<evidence type="ECO:0000313" key="1">
    <source>
        <dbReference type="EMBL" id="TFK70890.1"/>
    </source>
</evidence>
<proteinExistence type="predicted"/>
<keyword evidence="2" id="KW-1185">Reference proteome</keyword>
<name>A0ACD3AYS7_9AGAR</name>
<reference evidence="1 2" key="1">
    <citation type="journal article" date="2019" name="Nat. Ecol. Evol.">
        <title>Megaphylogeny resolves global patterns of mushroom evolution.</title>
        <authorList>
            <person name="Varga T."/>
            <person name="Krizsan K."/>
            <person name="Foldi C."/>
            <person name="Dima B."/>
            <person name="Sanchez-Garcia M."/>
            <person name="Sanchez-Ramirez S."/>
            <person name="Szollosi G.J."/>
            <person name="Szarkandi J.G."/>
            <person name="Papp V."/>
            <person name="Albert L."/>
            <person name="Andreopoulos W."/>
            <person name="Angelini C."/>
            <person name="Antonin V."/>
            <person name="Barry K.W."/>
            <person name="Bougher N.L."/>
            <person name="Buchanan P."/>
            <person name="Buyck B."/>
            <person name="Bense V."/>
            <person name="Catcheside P."/>
            <person name="Chovatia M."/>
            <person name="Cooper J."/>
            <person name="Damon W."/>
            <person name="Desjardin D."/>
            <person name="Finy P."/>
            <person name="Geml J."/>
            <person name="Haridas S."/>
            <person name="Hughes K."/>
            <person name="Justo A."/>
            <person name="Karasinski D."/>
            <person name="Kautmanova I."/>
            <person name="Kiss B."/>
            <person name="Kocsube S."/>
            <person name="Kotiranta H."/>
            <person name="LaButti K.M."/>
            <person name="Lechner B.E."/>
            <person name="Liimatainen K."/>
            <person name="Lipzen A."/>
            <person name="Lukacs Z."/>
            <person name="Mihaltcheva S."/>
            <person name="Morgado L.N."/>
            <person name="Niskanen T."/>
            <person name="Noordeloos M.E."/>
            <person name="Ohm R.A."/>
            <person name="Ortiz-Santana B."/>
            <person name="Ovrebo C."/>
            <person name="Racz N."/>
            <person name="Riley R."/>
            <person name="Savchenko A."/>
            <person name="Shiryaev A."/>
            <person name="Soop K."/>
            <person name="Spirin V."/>
            <person name="Szebenyi C."/>
            <person name="Tomsovsky M."/>
            <person name="Tulloss R.E."/>
            <person name="Uehling J."/>
            <person name="Grigoriev I.V."/>
            <person name="Vagvolgyi C."/>
            <person name="Papp T."/>
            <person name="Martin F.M."/>
            <person name="Miettinen O."/>
            <person name="Hibbett D.S."/>
            <person name="Nagy L.G."/>
        </authorList>
    </citation>
    <scope>NUCLEOTIDE SEQUENCE [LARGE SCALE GENOMIC DNA]</scope>
    <source>
        <strain evidence="1 2">NL-1719</strain>
    </source>
</reference>